<dbReference type="Proteomes" id="UP001140091">
    <property type="component" value="Unassembled WGS sequence"/>
</dbReference>
<proteinExistence type="predicted"/>
<evidence type="ECO:0000313" key="1">
    <source>
        <dbReference type="EMBL" id="KAJ2931539.1"/>
    </source>
</evidence>
<dbReference type="EMBL" id="JANBPK010000807">
    <property type="protein sequence ID" value="KAJ2931539.1"/>
    <property type="molecule type" value="Genomic_DNA"/>
</dbReference>
<accession>A0A9W8MK78</accession>
<keyword evidence="2" id="KW-1185">Reference proteome</keyword>
<protein>
    <submittedName>
        <fullName evidence="1">Uncharacterized protein</fullName>
    </submittedName>
</protein>
<gene>
    <name evidence="1" type="ORF">H1R20_g5543</name>
</gene>
<reference evidence="1" key="1">
    <citation type="submission" date="2022-06" db="EMBL/GenBank/DDBJ databases">
        <title>Genome Sequence of Candolleomyces eurysporus.</title>
        <authorList>
            <person name="Buettner E."/>
        </authorList>
    </citation>
    <scope>NUCLEOTIDE SEQUENCE</scope>
    <source>
        <strain evidence="1">VTCC 930004</strain>
    </source>
</reference>
<evidence type="ECO:0000313" key="2">
    <source>
        <dbReference type="Proteomes" id="UP001140091"/>
    </source>
</evidence>
<sequence length="282" mass="32098">MSATLCNLLEVGVEHHLTQWKKVLEKIPHLRLISVSMTLAWEFNVQGEDGNGVAFEVSISAFDISWGGGSSNPFPSEYLSWLGGVILDLANTSIWNIAVATTNIFKIHVSDNHFIRDLPQGVNHAVQELLQHLSRVKELHIAGFPSTLYQLLVQHHHTDDNEIEYPLPSVTTIKLVGSAFIHHVEANDRDRFWDYLLERQSNTFLRSIDTVVILNDGLSDSSMSHLVQDFQVELIHLLNPATLALHCKVTIENGMEDDGRWVWDREERMDPPQWHILITYLL</sequence>
<comment type="caution">
    <text evidence="1">The sequence shown here is derived from an EMBL/GenBank/DDBJ whole genome shotgun (WGS) entry which is preliminary data.</text>
</comment>
<feature type="non-terminal residue" evidence="1">
    <location>
        <position position="282"/>
    </location>
</feature>
<dbReference type="AlphaFoldDB" id="A0A9W8MK78"/>
<name>A0A9W8MK78_9AGAR</name>
<organism evidence="1 2">
    <name type="scientific">Candolleomyces eurysporus</name>
    <dbReference type="NCBI Taxonomy" id="2828524"/>
    <lineage>
        <taxon>Eukaryota</taxon>
        <taxon>Fungi</taxon>
        <taxon>Dikarya</taxon>
        <taxon>Basidiomycota</taxon>
        <taxon>Agaricomycotina</taxon>
        <taxon>Agaricomycetes</taxon>
        <taxon>Agaricomycetidae</taxon>
        <taxon>Agaricales</taxon>
        <taxon>Agaricineae</taxon>
        <taxon>Psathyrellaceae</taxon>
        <taxon>Candolleomyces</taxon>
    </lineage>
</organism>